<protein>
    <submittedName>
        <fullName evidence="2">Uncharacterized protein</fullName>
    </submittedName>
</protein>
<dbReference type="EMBL" id="JACSDY010000001">
    <property type="protein sequence ID" value="KAF7439164.1"/>
    <property type="molecule type" value="Genomic_DNA"/>
</dbReference>
<organism evidence="2 3">
    <name type="scientific">Vespula pensylvanica</name>
    <name type="common">Western yellow jacket</name>
    <name type="synonym">Wasp</name>
    <dbReference type="NCBI Taxonomy" id="30213"/>
    <lineage>
        <taxon>Eukaryota</taxon>
        <taxon>Metazoa</taxon>
        <taxon>Ecdysozoa</taxon>
        <taxon>Arthropoda</taxon>
        <taxon>Hexapoda</taxon>
        <taxon>Insecta</taxon>
        <taxon>Pterygota</taxon>
        <taxon>Neoptera</taxon>
        <taxon>Endopterygota</taxon>
        <taxon>Hymenoptera</taxon>
        <taxon>Apocrita</taxon>
        <taxon>Aculeata</taxon>
        <taxon>Vespoidea</taxon>
        <taxon>Vespidae</taxon>
        <taxon>Vespinae</taxon>
        <taxon>Vespula</taxon>
    </lineage>
</organism>
<dbReference type="Proteomes" id="UP000600918">
    <property type="component" value="Unassembled WGS sequence"/>
</dbReference>
<sequence length="132" mass="15129">MQKRFDDKLTPLTFQDASRTRKRPMNKNWNVEGVERTPTGKINGSTNREPLIRVRSKACSGGSPMEILYFQQKRASSLHEGKCKNAYYGNSHVAHVRISERSSTLQDTLIWKATHVTLYFLGEPEPENSDLF</sequence>
<reference evidence="2" key="1">
    <citation type="journal article" date="2020" name="G3 (Bethesda)">
        <title>High-Quality Assemblies for Three Invasive Social Wasps from the &lt;i&gt;Vespula&lt;/i&gt; Genus.</title>
        <authorList>
            <person name="Harrop T.W.R."/>
            <person name="Guhlin J."/>
            <person name="McLaughlin G.M."/>
            <person name="Permina E."/>
            <person name="Stockwell P."/>
            <person name="Gilligan J."/>
            <person name="Le Lec M.F."/>
            <person name="Gruber M.A.M."/>
            <person name="Quinn O."/>
            <person name="Lovegrove M."/>
            <person name="Duncan E.J."/>
            <person name="Remnant E.J."/>
            <person name="Van Eeckhoven J."/>
            <person name="Graham B."/>
            <person name="Knapp R.A."/>
            <person name="Langford K.W."/>
            <person name="Kronenberg Z."/>
            <person name="Press M.O."/>
            <person name="Eacker S.M."/>
            <person name="Wilson-Rankin E.E."/>
            <person name="Purcell J."/>
            <person name="Lester P.J."/>
            <person name="Dearden P.K."/>
        </authorList>
    </citation>
    <scope>NUCLEOTIDE SEQUENCE</scope>
    <source>
        <strain evidence="2">Volc-1</strain>
    </source>
</reference>
<keyword evidence="3" id="KW-1185">Reference proteome</keyword>
<proteinExistence type="predicted"/>
<evidence type="ECO:0000256" key="1">
    <source>
        <dbReference type="SAM" id="MobiDB-lite"/>
    </source>
</evidence>
<gene>
    <name evidence="2" type="ORF">H0235_001555</name>
</gene>
<feature type="region of interest" description="Disordered" evidence="1">
    <location>
        <begin position="1"/>
        <end position="29"/>
    </location>
</feature>
<name>A0A834PGB4_VESPE</name>
<evidence type="ECO:0000313" key="3">
    <source>
        <dbReference type="Proteomes" id="UP000600918"/>
    </source>
</evidence>
<dbReference type="AlphaFoldDB" id="A0A834PGB4"/>
<accession>A0A834PGB4</accession>
<comment type="caution">
    <text evidence="2">The sequence shown here is derived from an EMBL/GenBank/DDBJ whole genome shotgun (WGS) entry which is preliminary data.</text>
</comment>
<evidence type="ECO:0000313" key="2">
    <source>
        <dbReference type="EMBL" id="KAF7439164.1"/>
    </source>
</evidence>